<sequence length="435" mass="49553">MATRQFIEADLVSATKQQLAKIINEQRKTFSQPFKINTSHAKLSELKTVLLAPQSPFRTTNALPREKSLEPRERSSPLTSLPSSPVPDVEFSGPDTQEAGHQTEPHHEQDNVPEDARPQSDHTSSLEDSDEEQSGYLNIRVYLEDFRFNRSISPNKIACSVCVPATRTGEYIHVGTKHLIEQIQLGNGRITGSEAVKIGWRDPASPNAEFIEFFVQAEPSRLHEADTNPEKFSLTVSRKLRLMLYIDLVNFILIFVHHSELTINEVDREPTSTPEHRILNIADLTNQHSLALPVTAVHPRKDLIDWLKAKAVNQPDYVLFSSMRHRPLQNREAVKSWEFAARFSEQYFKKTHQFQSYKQKKIKKSDIYTALDIKETSLGDAEEATQIIQIFGEDGSHPAQDVINEIHRRTDPPEGSVRFLRFLKTYDTEHSSAIV</sequence>
<feature type="region of interest" description="Disordered" evidence="1">
    <location>
        <begin position="57"/>
        <end position="132"/>
    </location>
</feature>
<gene>
    <name evidence="2" type="ORF">HYPSUDRAFT_206782</name>
</gene>
<keyword evidence="3" id="KW-1185">Reference proteome</keyword>
<reference evidence="3" key="1">
    <citation type="submission" date="2014-04" db="EMBL/GenBank/DDBJ databases">
        <title>Evolutionary Origins and Diversification of the Mycorrhizal Mutualists.</title>
        <authorList>
            <consortium name="DOE Joint Genome Institute"/>
            <consortium name="Mycorrhizal Genomics Consortium"/>
            <person name="Kohler A."/>
            <person name="Kuo A."/>
            <person name="Nagy L.G."/>
            <person name="Floudas D."/>
            <person name="Copeland A."/>
            <person name="Barry K.W."/>
            <person name="Cichocki N."/>
            <person name="Veneault-Fourrey C."/>
            <person name="LaButti K."/>
            <person name="Lindquist E.A."/>
            <person name="Lipzen A."/>
            <person name="Lundell T."/>
            <person name="Morin E."/>
            <person name="Murat C."/>
            <person name="Riley R."/>
            <person name="Ohm R."/>
            <person name="Sun H."/>
            <person name="Tunlid A."/>
            <person name="Henrissat B."/>
            <person name="Grigoriev I.V."/>
            <person name="Hibbett D.S."/>
            <person name="Martin F."/>
        </authorList>
    </citation>
    <scope>NUCLEOTIDE SEQUENCE [LARGE SCALE GENOMIC DNA]</scope>
    <source>
        <strain evidence="3">FD-334 SS-4</strain>
    </source>
</reference>
<organism evidence="2 3">
    <name type="scientific">Hypholoma sublateritium (strain FD-334 SS-4)</name>
    <dbReference type="NCBI Taxonomy" id="945553"/>
    <lineage>
        <taxon>Eukaryota</taxon>
        <taxon>Fungi</taxon>
        <taxon>Dikarya</taxon>
        <taxon>Basidiomycota</taxon>
        <taxon>Agaricomycotina</taxon>
        <taxon>Agaricomycetes</taxon>
        <taxon>Agaricomycetidae</taxon>
        <taxon>Agaricales</taxon>
        <taxon>Agaricineae</taxon>
        <taxon>Strophariaceae</taxon>
        <taxon>Hypholoma</taxon>
    </lineage>
</organism>
<dbReference type="EMBL" id="KN817615">
    <property type="protein sequence ID" value="KJA16781.1"/>
    <property type="molecule type" value="Genomic_DNA"/>
</dbReference>
<feature type="compositionally biased region" description="Basic and acidic residues" evidence="1">
    <location>
        <begin position="101"/>
        <end position="120"/>
    </location>
</feature>
<dbReference type="Proteomes" id="UP000054270">
    <property type="component" value="Unassembled WGS sequence"/>
</dbReference>
<evidence type="ECO:0000313" key="2">
    <source>
        <dbReference type="EMBL" id="KJA16781.1"/>
    </source>
</evidence>
<accession>A0A0D2NJP9</accession>
<name>A0A0D2NJP9_HYPSF</name>
<evidence type="ECO:0000256" key="1">
    <source>
        <dbReference type="SAM" id="MobiDB-lite"/>
    </source>
</evidence>
<feature type="compositionally biased region" description="Low complexity" evidence="1">
    <location>
        <begin position="76"/>
        <end position="87"/>
    </location>
</feature>
<feature type="compositionally biased region" description="Basic and acidic residues" evidence="1">
    <location>
        <begin position="64"/>
        <end position="75"/>
    </location>
</feature>
<dbReference type="OrthoDB" id="3130140at2759"/>
<evidence type="ECO:0000313" key="3">
    <source>
        <dbReference type="Proteomes" id="UP000054270"/>
    </source>
</evidence>
<protein>
    <submittedName>
        <fullName evidence="2">Uncharacterized protein</fullName>
    </submittedName>
</protein>
<proteinExistence type="predicted"/>
<dbReference type="AlphaFoldDB" id="A0A0D2NJP9"/>